<feature type="domain" description="Trs120/TRAPPC9 third Ig-like" evidence="8">
    <location>
        <begin position="1051"/>
        <end position="1217"/>
    </location>
</feature>
<dbReference type="PANTHER" id="PTHR21512">
    <property type="entry name" value="TRAFFICKING PROTEIN PARTICLE COMPLEX SUBUNIT 9"/>
    <property type="match status" value="1"/>
</dbReference>
<feature type="compositionally biased region" description="Polar residues" evidence="4">
    <location>
        <begin position="228"/>
        <end position="247"/>
    </location>
</feature>
<keyword evidence="10" id="KW-1185">Reference proteome</keyword>
<feature type="repeat" description="TPR" evidence="3">
    <location>
        <begin position="295"/>
        <end position="328"/>
    </location>
</feature>
<protein>
    <submittedName>
        <fullName evidence="9">Uncharacterized protein</fullName>
    </submittedName>
</protein>
<proteinExistence type="predicted"/>
<gene>
    <name evidence="9" type="ORF">FA13DRAFT_1727929</name>
</gene>
<dbReference type="InterPro" id="IPR058565">
    <property type="entry name" value="Ig_TRAPPC9_Trs120_1st"/>
</dbReference>
<evidence type="ECO:0000256" key="1">
    <source>
        <dbReference type="ARBA" id="ARBA00004555"/>
    </source>
</evidence>
<comment type="caution">
    <text evidence="9">The sequence shown here is derived from an EMBL/GenBank/DDBJ whole genome shotgun (WGS) entry which is preliminary data.</text>
</comment>
<dbReference type="OrthoDB" id="27962at2759"/>
<dbReference type="InterPro" id="IPR058564">
    <property type="entry name" value="TPR_TRAPPC9_Trs120"/>
</dbReference>
<feature type="domain" description="Trs120/TRAPPC9 N-terminal" evidence="5">
    <location>
        <begin position="7"/>
        <end position="352"/>
    </location>
</feature>
<evidence type="ECO:0000256" key="4">
    <source>
        <dbReference type="SAM" id="MobiDB-lite"/>
    </source>
</evidence>
<dbReference type="EMBL" id="QPFP01000006">
    <property type="protein sequence ID" value="TEB36339.1"/>
    <property type="molecule type" value="Genomic_DNA"/>
</dbReference>
<evidence type="ECO:0000259" key="8">
    <source>
        <dbReference type="Pfam" id="PF26282"/>
    </source>
</evidence>
<dbReference type="PROSITE" id="PS50005">
    <property type="entry name" value="TPR"/>
    <property type="match status" value="1"/>
</dbReference>
<dbReference type="GO" id="GO:0005802">
    <property type="term" value="C:trans-Golgi network"/>
    <property type="evidence" value="ECO:0007669"/>
    <property type="project" value="TreeGrafter"/>
</dbReference>
<evidence type="ECO:0000259" key="5">
    <source>
        <dbReference type="Pfam" id="PF08626"/>
    </source>
</evidence>
<evidence type="ECO:0000259" key="6">
    <source>
        <dbReference type="Pfam" id="PF26251"/>
    </source>
</evidence>
<keyword evidence="3" id="KW-0802">TPR repeat</keyword>
<evidence type="ECO:0000313" key="9">
    <source>
        <dbReference type="EMBL" id="TEB36339.1"/>
    </source>
</evidence>
<feature type="compositionally biased region" description="Low complexity" evidence="4">
    <location>
        <begin position="145"/>
        <end position="156"/>
    </location>
</feature>
<reference evidence="9 10" key="1">
    <citation type="journal article" date="2019" name="Nat. Ecol. Evol.">
        <title>Megaphylogeny resolves global patterns of mushroom evolution.</title>
        <authorList>
            <person name="Varga T."/>
            <person name="Krizsan K."/>
            <person name="Foldi C."/>
            <person name="Dima B."/>
            <person name="Sanchez-Garcia M."/>
            <person name="Sanchez-Ramirez S."/>
            <person name="Szollosi G.J."/>
            <person name="Szarkandi J.G."/>
            <person name="Papp V."/>
            <person name="Albert L."/>
            <person name="Andreopoulos W."/>
            <person name="Angelini C."/>
            <person name="Antonin V."/>
            <person name="Barry K.W."/>
            <person name="Bougher N.L."/>
            <person name="Buchanan P."/>
            <person name="Buyck B."/>
            <person name="Bense V."/>
            <person name="Catcheside P."/>
            <person name="Chovatia M."/>
            <person name="Cooper J."/>
            <person name="Damon W."/>
            <person name="Desjardin D."/>
            <person name="Finy P."/>
            <person name="Geml J."/>
            <person name="Haridas S."/>
            <person name="Hughes K."/>
            <person name="Justo A."/>
            <person name="Karasinski D."/>
            <person name="Kautmanova I."/>
            <person name="Kiss B."/>
            <person name="Kocsube S."/>
            <person name="Kotiranta H."/>
            <person name="LaButti K.M."/>
            <person name="Lechner B.E."/>
            <person name="Liimatainen K."/>
            <person name="Lipzen A."/>
            <person name="Lukacs Z."/>
            <person name="Mihaltcheva S."/>
            <person name="Morgado L.N."/>
            <person name="Niskanen T."/>
            <person name="Noordeloos M.E."/>
            <person name="Ohm R.A."/>
            <person name="Ortiz-Santana B."/>
            <person name="Ovrebo C."/>
            <person name="Racz N."/>
            <person name="Riley R."/>
            <person name="Savchenko A."/>
            <person name="Shiryaev A."/>
            <person name="Soop K."/>
            <person name="Spirin V."/>
            <person name="Szebenyi C."/>
            <person name="Tomsovsky M."/>
            <person name="Tulloss R.E."/>
            <person name="Uehling J."/>
            <person name="Grigoriev I.V."/>
            <person name="Vagvolgyi C."/>
            <person name="Papp T."/>
            <person name="Martin F.M."/>
            <person name="Miettinen O."/>
            <person name="Hibbett D.S."/>
            <person name="Nagy L.G."/>
        </authorList>
    </citation>
    <scope>NUCLEOTIDE SEQUENCE [LARGE SCALE GENOMIC DNA]</scope>
    <source>
        <strain evidence="9 10">FP101781</strain>
    </source>
</reference>
<feature type="domain" description="Trs120/TRAPPC9 first Ig-like" evidence="7">
    <location>
        <begin position="700"/>
        <end position="902"/>
    </location>
</feature>
<evidence type="ECO:0000256" key="2">
    <source>
        <dbReference type="ARBA" id="ARBA00023034"/>
    </source>
</evidence>
<dbReference type="InterPro" id="IPR013935">
    <property type="entry name" value="Trs120_TRAPPC9"/>
</dbReference>
<organism evidence="9 10">
    <name type="scientific">Coprinellus micaceus</name>
    <name type="common">Glistening ink-cap mushroom</name>
    <name type="synonym">Coprinus micaceus</name>
    <dbReference type="NCBI Taxonomy" id="71717"/>
    <lineage>
        <taxon>Eukaryota</taxon>
        <taxon>Fungi</taxon>
        <taxon>Dikarya</taxon>
        <taxon>Basidiomycota</taxon>
        <taxon>Agaricomycotina</taxon>
        <taxon>Agaricomycetes</taxon>
        <taxon>Agaricomycetidae</taxon>
        <taxon>Agaricales</taxon>
        <taxon>Agaricineae</taxon>
        <taxon>Psathyrellaceae</taxon>
        <taxon>Coprinellus</taxon>
    </lineage>
</organism>
<evidence type="ECO:0000259" key="7">
    <source>
        <dbReference type="Pfam" id="PF26254"/>
    </source>
</evidence>
<dbReference type="Pfam" id="PF26282">
    <property type="entry name" value="Ig_TRAPPC9-Trs120_3rd"/>
    <property type="match status" value="1"/>
</dbReference>
<dbReference type="PANTHER" id="PTHR21512:SF5">
    <property type="entry name" value="TRAFFICKING PROTEIN PARTICLE COMPLEX SUBUNIT 9"/>
    <property type="match status" value="1"/>
</dbReference>
<sequence>MDTNTFASLAQVQILLVPVGAIPQATFEKYASGIRSFETIRLSDIPADHKDEQANRFMPSPLSTGSLQIRFPTHPPPQTHLPLSLLRPSHFPFAVIGIASFPQGSSPDPLAAQLDAVISDMFPERKGLWPLRGVRRVLAFEEGDNQTQSDDQNQNTAPPPPSVSVIPSFMNNKKLYIGTLVADLCSQILTSFGTVAASLESPVGNEYLNSALMPQLLLEDVPLPLSEGTPSRPDSTISLPPSSSQPEFSRPFTLSAAPGTLKRTSTTTSPYRQSSLMIPAAKKRISTIGMSSPLGRLYKMLGDFYLLSGRTEEASKWYSEAITVLKSNSDNIWYASTLEGLATAAVIDAWSAGQGLHSSTATAKEPWGHIGEKLGQATALYHKTSTPDFETASLLVYLYCLCVLRHTSLYFAIWSAKGWGPLAFTAMLHPGPKPYLPPTLAHDGSRDWVTLERLSHISNVSRSTISSILSNLHGPWLLHLGPRERIAVLESTASIYSSMGFKRKEAFILREVLGSLMDLIVCGRDEDGMSQPNGAALQTGGLGIHNMTPGPNQSWGGVGVRLSESVRGNESILFVLKYLCRTLGINLEAVKLHAAPEDPSSISDSALITQYEQEETEVFQEPFGWPELQVGIIREAVAVAEALPDYPSVAQFSLSALKTLRPYLDADDQDRLHAKSVESLRVAVRRGDQRCIEYWSGKPVLDVTLAPLPTIRLPIEKPLGMLSSKDNSVPLLLQGGTDPFLYNPRRAQAGKTTSLVVQNEPLEFLVTLTNPYVFDLELQHLSLSTSGVQFETQPMHYFIPANSTMDVVLTGKPVETGTLTVRGCFVQAPGGLMREFILPLNTAEEVDRITKKRNSLACEFERHKYWGIESFPWQKAGRRESTQMAIPSISSFKFLQCKVVPEQPLLRIRRTTITHGALMLYDGERSSIRLTIENISSHPVDFLRLAFDDSTQGPAQRALAEGDLSVFDTYEMEYKLINAPVFSWNPEEVKVIAPNQNLTLTVDCFGKVGCTNGTVHISYSYTERDESKESGMFYVRQVSYPLAVTVYHMLECHAMDIAPFPSYVNNADFHGRLKSGKRKDLALDDSWGWCLFSVEVRNAYGLPFDVTFSRIGDGKAVASTSTTIPPGSMSRIILPIRKIILPEEAINKPIPTLSDRQFVVAKSDLTKAEQKVQQELFWYREELLKSIRGEWQETGGVRSGVLSLRDQRMTMHMLEAVRLEAAKVELTLVSREFEEPILMVGGRYMPLPNQFVALRARVENLVDEPVVFTLDVDVDPSESIVFEGILSDVPLGRLEANEVRDFCLGICFLSSGRFELSAQARPFGIPHLEARTARASIIATIVDS</sequence>
<dbReference type="InterPro" id="IPR058567">
    <property type="entry name" value="Ig_TRAPPC9_Trs120_3rd"/>
</dbReference>
<evidence type="ECO:0000256" key="3">
    <source>
        <dbReference type="PROSITE-ProRule" id="PRU00339"/>
    </source>
</evidence>
<dbReference type="Pfam" id="PF26254">
    <property type="entry name" value="Ig_TRAPPC9-Trs120_1st"/>
    <property type="match status" value="1"/>
</dbReference>
<comment type="subcellular location">
    <subcellularLocation>
        <location evidence="1">Golgi apparatus</location>
    </subcellularLocation>
</comment>
<dbReference type="STRING" id="71717.A0A4Y7TS18"/>
<dbReference type="InterPro" id="IPR058563">
    <property type="entry name" value="Trs120_TRAPPC9_N"/>
</dbReference>
<dbReference type="Pfam" id="PF26251">
    <property type="entry name" value="TPR_TRAPPC9-Trs120"/>
    <property type="match status" value="1"/>
</dbReference>
<feature type="region of interest" description="Disordered" evidence="4">
    <location>
        <begin position="223"/>
        <end position="254"/>
    </location>
</feature>
<dbReference type="Pfam" id="PF26280">
    <property type="entry name" value="Ig_TRAPPC9-Trs120_2nd"/>
    <property type="match status" value="1"/>
</dbReference>
<feature type="domain" description="Trs120/TRAPPC9 TPR region" evidence="6">
    <location>
        <begin position="377"/>
        <end position="675"/>
    </location>
</feature>
<dbReference type="Pfam" id="PF08626">
    <property type="entry name" value="TRAPPC9-Trs120"/>
    <property type="match status" value="1"/>
</dbReference>
<keyword evidence="2" id="KW-0333">Golgi apparatus</keyword>
<feature type="region of interest" description="Disordered" evidence="4">
    <location>
        <begin position="144"/>
        <end position="163"/>
    </location>
</feature>
<dbReference type="InterPro" id="IPR019734">
    <property type="entry name" value="TPR_rpt"/>
</dbReference>
<evidence type="ECO:0000313" key="10">
    <source>
        <dbReference type="Proteomes" id="UP000298030"/>
    </source>
</evidence>
<name>A0A4Y7TS18_COPMI</name>
<dbReference type="Proteomes" id="UP000298030">
    <property type="component" value="Unassembled WGS sequence"/>
</dbReference>
<accession>A0A4Y7TS18</accession>